<name>A0A8C1HP45_CYPCA</name>
<dbReference type="Gene3D" id="3.80.10.10">
    <property type="entry name" value="Ribonuclease Inhibitor"/>
    <property type="match status" value="3"/>
</dbReference>
<evidence type="ECO:0000313" key="3">
    <source>
        <dbReference type="Proteomes" id="UP001108240"/>
    </source>
</evidence>
<dbReference type="SMART" id="SM00368">
    <property type="entry name" value="LRR_RI"/>
    <property type="match status" value="9"/>
</dbReference>
<dbReference type="Proteomes" id="UP001108240">
    <property type="component" value="Unplaced"/>
</dbReference>
<evidence type="ECO:0000256" key="1">
    <source>
        <dbReference type="ARBA" id="ARBA00022737"/>
    </source>
</evidence>
<dbReference type="GeneTree" id="ENSGT00940000156456"/>
<sequence length="418" mass="46600">MDMEDLKNRYLSLCAEVQQPPNTCVWEALENNINSDGSLKLTGNDQLKHGDRLTDEDMLVLSKIFVENSAIKGLDLRYNNITDKGAVYIAHLIQESESLQSLDLMCNNIEADGAEVIAKSLHKNKSLRMLRMTGNKIGNKGGMQLAAMLQVNATLEEIDVSDCDLATQSVIAFAIVLKNSRRIRAINVSRPLLFSLQEETTVHIAQMLVVNKTLRELHMGKHDMTDTGVERLCEALKLNVSLRYLDLRCNRITRDGAKCLSEVLKQNPSLEILDLSFNRIEDDGAVYLCEAIKLPHSKLKALSVTSNNIGKKGLMSFNEAMKVNSCLTHIYIWGNKLEEPVCMAFSRLISSGRLLEEHTDVSPYEVDGHVFLAEASHGLHRHYYWTSKYGGDGDSSNSALALMASDSLSLQIYPDSHS</sequence>
<organism evidence="2 3">
    <name type="scientific">Cyprinus carpio carpio</name>
    <dbReference type="NCBI Taxonomy" id="630221"/>
    <lineage>
        <taxon>Eukaryota</taxon>
        <taxon>Metazoa</taxon>
        <taxon>Chordata</taxon>
        <taxon>Craniata</taxon>
        <taxon>Vertebrata</taxon>
        <taxon>Euteleostomi</taxon>
        <taxon>Actinopterygii</taxon>
        <taxon>Neopterygii</taxon>
        <taxon>Teleostei</taxon>
        <taxon>Ostariophysi</taxon>
        <taxon>Cypriniformes</taxon>
        <taxon>Cyprinidae</taxon>
        <taxon>Cyprininae</taxon>
        <taxon>Cyprinus</taxon>
    </lineage>
</organism>
<proteinExistence type="predicted"/>
<dbReference type="Ensembl" id="ENSCCRT00000070226.2">
    <property type="protein sequence ID" value="ENSCCRP00000064786.2"/>
    <property type="gene ID" value="ENSCCRG00000034869.2"/>
</dbReference>
<protein>
    <submittedName>
        <fullName evidence="2">Leucine rich repeat containing 34</fullName>
    </submittedName>
</protein>
<dbReference type="PANTHER" id="PTHR24111">
    <property type="entry name" value="LEUCINE-RICH REPEAT-CONTAINING PROTEIN 34"/>
    <property type="match status" value="1"/>
</dbReference>
<keyword evidence="3" id="KW-1185">Reference proteome</keyword>
<dbReference type="InterPro" id="IPR052201">
    <property type="entry name" value="LRR-containing_regulator"/>
</dbReference>
<dbReference type="OMA" id="IKNCGMK"/>
<dbReference type="Pfam" id="PF13516">
    <property type="entry name" value="LRR_6"/>
    <property type="match status" value="8"/>
</dbReference>
<dbReference type="InterPro" id="IPR001611">
    <property type="entry name" value="Leu-rich_rpt"/>
</dbReference>
<evidence type="ECO:0000313" key="2">
    <source>
        <dbReference type="Ensembl" id="ENSCCRP00000064786.2"/>
    </source>
</evidence>
<reference evidence="2" key="2">
    <citation type="submission" date="2025-09" db="UniProtKB">
        <authorList>
            <consortium name="Ensembl"/>
        </authorList>
    </citation>
    <scope>IDENTIFICATION</scope>
</reference>
<keyword evidence="1" id="KW-0677">Repeat</keyword>
<dbReference type="AlphaFoldDB" id="A0A8C1HP45"/>
<accession>A0A8C1HP45</accession>
<reference evidence="2" key="1">
    <citation type="submission" date="2025-08" db="UniProtKB">
        <authorList>
            <consortium name="Ensembl"/>
        </authorList>
    </citation>
    <scope>IDENTIFICATION</scope>
</reference>
<dbReference type="SUPFAM" id="SSF52047">
    <property type="entry name" value="RNI-like"/>
    <property type="match status" value="1"/>
</dbReference>
<dbReference type="PANTHER" id="PTHR24111:SF4">
    <property type="entry name" value="LEUCINE-RICH REPEAT-CONTAINING PROTEIN 34"/>
    <property type="match status" value="1"/>
</dbReference>
<dbReference type="InterPro" id="IPR032675">
    <property type="entry name" value="LRR_dom_sf"/>
</dbReference>